<name>A0ABN1RV97_9ACTN</name>
<dbReference type="Proteomes" id="UP001500665">
    <property type="component" value="Unassembled WGS sequence"/>
</dbReference>
<dbReference type="EMBL" id="BAAAHH010000036">
    <property type="protein sequence ID" value="GAA0964865.1"/>
    <property type="molecule type" value="Genomic_DNA"/>
</dbReference>
<evidence type="ECO:0000313" key="2">
    <source>
        <dbReference type="Proteomes" id="UP001500665"/>
    </source>
</evidence>
<organism evidence="1 2">
    <name type="scientific">Actinocorallia libanotica</name>
    <dbReference type="NCBI Taxonomy" id="46162"/>
    <lineage>
        <taxon>Bacteria</taxon>
        <taxon>Bacillati</taxon>
        <taxon>Actinomycetota</taxon>
        <taxon>Actinomycetes</taxon>
        <taxon>Streptosporangiales</taxon>
        <taxon>Thermomonosporaceae</taxon>
        <taxon>Actinocorallia</taxon>
    </lineage>
</organism>
<sequence>MIFIEPIQSLAYRKNHQGVITMRRTAAVAMTAVTLGAGVGLTAVPASAAPAERKATKSWVTFDGKKGSIWRTIRGKGTYTRNGDQITVSGWLRDTKVNGWGPGVQFRVWRDGQWHVDRKYTYVKYVSSGKPVDKINYNLGKIWTGTGTHLQVREVAVKVSNKNKQKSGAWKKLF</sequence>
<reference evidence="1 2" key="1">
    <citation type="journal article" date="2019" name="Int. J. Syst. Evol. Microbiol.">
        <title>The Global Catalogue of Microorganisms (GCM) 10K type strain sequencing project: providing services to taxonomists for standard genome sequencing and annotation.</title>
        <authorList>
            <consortium name="The Broad Institute Genomics Platform"/>
            <consortium name="The Broad Institute Genome Sequencing Center for Infectious Disease"/>
            <person name="Wu L."/>
            <person name="Ma J."/>
        </authorList>
    </citation>
    <scope>NUCLEOTIDE SEQUENCE [LARGE SCALE GENOMIC DNA]</scope>
    <source>
        <strain evidence="1 2">JCM 10696</strain>
    </source>
</reference>
<protein>
    <recommendedName>
        <fullName evidence="3">Secreted protein</fullName>
    </recommendedName>
</protein>
<comment type="caution">
    <text evidence="1">The sequence shown here is derived from an EMBL/GenBank/DDBJ whole genome shotgun (WGS) entry which is preliminary data.</text>
</comment>
<evidence type="ECO:0008006" key="3">
    <source>
        <dbReference type="Google" id="ProtNLM"/>
    </source>
</evidence>
<evidence type="ECO:0000313" key="1">
    <source>
        <dbReference type="EMBL" id="GAA0964865.1"/>
    </source>
</evidence>
<keyword evidence="2" id="KW-1185">Reference proteome</keyword>
<proteinExistence type="predicted"/>
<gene>
    <name evidence="1" type="ORF">GCM10009550_63730</name>
</gene>
<accession>A0ABN1RV97</accession>